<dbReference type="RefSeq" id="WP_326455061.1">
    <property type="nucleotide sequence ID" value="NZ_JAYMFH010000016.1"/>
</dbReference>
<gene>
    <name evidence="1" type="ORF">VJ920_10115</name>
</gene>
<dbReference type="Proteomes" id="UP001343724">
    <property type="component" value="Unassembled WGS sequence"/>
</dbReference>
<comment type="caution">
    <text evidence="1">The sequence shown here is derived from an EMBL/GenBank/DDBJ whole genome shotgun (WGS) entry which is preliminary data.</text>
</comment>
<name>A0ABU6J0Q1_9ACTN</name>
<proteinExistence type="predicted"/>
<evidence type="ECO:0000313" key="2">
    <source>
        <dbReference type="Proteomes" id="UP001343724"/>
    </source>
</evidence>
<sequence>MSQLQNQSCVDRAIFDFAYNMALRDATMRAASTGVSLDELRQCGKARNVVRRYIDSILEGKPESFYEIEENLEQAFGPLHRGKNKCFTFGNAQKLINMTAKYIYIGAYKDVSRRELFECCHCPMDTIIIQRLINDVLKIRSQCRNALDAETLDLFIDKCARKITRGKRKGQLAWSSPTWSSITLKNCECYKHFQDAVSVCARYHNPKLIPLEYDYVRFGQFSSR</sequence>
<keyword evidence="2" id="KW-1185">Reference proteome</keyword>
<accession>A0ABU6J0Q1</accession>
<dbReference type="EMBL" id="JAYMFH010000016">
    <property type="protein sequence ID" value="MEC4295665.1"/>
    <property type="molecule type" value="Genomic_DNA"/>
</dbReference>
<reference evidence="1 2" key="1">
    <citation type="submission" date="2024-01" db="EMBL/GenBank/DDBJ databases">
        <title>novel species in genus Adlercreutzia.</title>
        <authorList>
            <person name="Liu X."/>
        </authorList>
    </citation>
    <scope>NUCLEOTIDE SEQUENCE [LARGE SCALE GENOMIC DNA]</scope>
    <source>
        <strain evidence="1 2">R22</strain>
    </source>
</reference>
<protein>
    <submittedName>
        <fullName evidence="1">Uncharacterized protein</fullName>
    </submittedName>
</protein>
<evidence type="ECO:0000313" key="1">
    <source>
        <dbReference type="EMBL" id="MEC4295665.1"/>
    </source>
</evidence>
<organism evidence="1 2">
    <name type="scientific">Adlercreutzia shanghongiae</name>
    <dbReference type="NCBI Taxonomy" id="3111773"/>
    <lineage>
        <taxon>Bacteria</taxon>
        <taxon>Bacillati</taxon>
        <taxon>Actinomycetota</taxon>
        <taxon>Coriobacteriia</taxon>
        <taxon>Eggerthellales</taxon>
        <taxon>Eggerthellaceae</taxon>
        <taxon>Adlercreutzia</taxon>
    </lineage>
</organism>